<evidence type="ECO:0000313" key="2">
    <source>
        <dbReference type="Proteomes" id="UP000712600"/>
    </source>
</evidence>
<comment type="caution">
    <text evidence="1">The sequence shown here is derived from an EMBL/GenBank/DDBJ whole genome shotgun (WGS) entry which is preliminary data.</text>
</comment>
<reference evidence="1" key="1">
    <citation type="submission" date="2019-12" db="EMBL/GenBank/DDBJ databases">
        <title>Genome sequencing and annotation of Brassica cretica.</title>
        <authorList>
            <person name="Studholme D.J."/>
            <person name="Sarris P."/>
        </authorList>
    </citation>
    <scope>NUCLEOTIDE SEQUENCE</scope>
    <source>
        <strain evidence="1">PFS-109/04</strain>
        <tissue evidence="1">Leaf</tissue>
    </source>
</reference>
<name>A0A8S9QBP5_BRACR</name>
<protein>
    <submittedName>
        <fullName evidence="1">Uncharacterized protein</fullName>
    </submittedName>
</protein>
<proteinExistence type="predicted"/>
<evidence type="ECO:0000313" key="1">
    <source>
        <dbReference type="EMBL" id="KAF3535978.1"/>
    </source>
</evidence>
<sequence>MGTIREAICIIGNIGTNSRISKGLRRRWSGDLRQMRRFAAEKRKLETETFVVVSFLVDGGDEQRRQSMSTAWFELAVDDGHDGARQR</sequence>
<gene>
    <name evidence="1" type="ORF">F2Q69_00024970</name>
</gene>
<accession>A0A8S9QBP5</accession>
<dbReference type="EMBL" id="QGKX02001290">
    <property type="protein sequence ID" value="KAF3535978.1"/>
    <property type="molecule type" value="Genomic_DNA"/>
</dbReference>
<dbReference type="AlphaFoldDB" id="A0A8S9QBP5"/>
<organism evidence="1 2">
    <name type="scientific">Brassica cretica</name>
    <name type="common">Mustard</name>
    <dbReference type="NCBI Taxonomy" id="69181"/>
    <lineage>
        <taxon>Eukaryota</taxon>
        <taxon>Viridiplantae</taxon>
        <taxon>Streptophyta</taxon>
        <taxon>Embryophyta</taxon>
        <taxon>Tracheophyta</taxon>
        <taxon>Spermatophyta</taxon>
        <taxon>Magnoliopsida</taxon>
        <taxon>eudicotyledons</taxon>
        <taxon>Gunneridae</taxon>
        <taxon>Pentapetalae</taxon>
        <taxon>rosids</taxon>
        <taxon>malvids</taxon>
        <taxon>Brassicales</taxon>
        <taxon>Brassicaceae</taxon>
        <taxon>Brassiceae</taxon>
        <taxon>Brassica</taxon>
    </lineage>
</organism>
<dbReference type="Proteomes" id="UP000712600">
    <property type="component" value="Unassembled WGS sequence"/>
</dbReference>